<gene>
    <name evidence="3" type="ORF">HH303_10925</name>
</gene>
<comment type="similarity">
    <text evidence="1 2">Belongs to the UPF0102 family.</text>
</comment>
<comment type="caution">
    <text evidence="3">The sequence shown here is derived from an EMBL/GenBank/DDBJ whole genome shotgun (WGS) entry which is preliminary data.</text>
</comment>
<evidence type="ECO:0000313" key="4">
    <source>
        <dbReference type="Proteomes" id="UP000539372"/>
    </source>
</evidence>
<dbReference type="SUPFAM" id="SSF52980">
    <property type="entry name" value="Restriction endonuclease-like"/>
    <property type="match status" value="1"/>
</dbReference>
<evidence type="ECO:0000313" key="3">
    <source>
        <dbReference type="EMBL" id="NMM44993.1"/>
    </source>
</evidence>
<evidence type="ECO:0000256" key="2">
    <source>
        <dbReference type="HAMAP-Rule" id="MF_00048"/>
    </source>
</evidence>
<name>A0A7Y0HFV2_9PROT</name>
<keyword evidence="4" id="KW-1185">Reference proteome</keyword>
<evidence type="ECO:0000256" key="1">
    <source>
        <dbReference type="ARBA" id="ARBA00006738"/>
    </source>
</evidence>
<proteinExistence type="inferred from homology"/>
<sequence length="126" mass="14439">MRHGRTDAARQRAEIRGRIAESIAVLWLRLKGYRLLARNARTTVGEVDVIMRKGRTLCFIEVKARPTLDQALSALTDRQCRRIERAALAWMGRRPDLQSCAMRFDLVALTPGRLPRHVPDAWRPPV</sequence>
<dbReference type="InterPro" id="IPR011856">
    <property type="entry name" value="tRNA_endonuc-like_dom_sf"/>
</dbReference>
<dbReference type="Pfam" id="PF02021">
    <property type="entry name" value="UPF0102"/>
    <property type="match status" value="1"/>
</dbReference>
<reference evidence="3 4" key="1">
    <citation type="submission" date="2020-04" db="EMBL/GenBank/DDBJ databases">
        <title>Rhodospirillaceae bacterium KN72 isolated from deep sea.</title>
        <authorList>
            <person name="Zhang D.-C."/>
        </authorList>
    </citation>
    <scope>NUCLEOTIDE SEQUENCE [LARGE SCALE GENOMIC DNA]</scope>
    <source>
        <strain evidence="3 4">KN72</strain>
    </source>
</reference>
<dbReference type="EMBL" id="JABBNT010000003">
    <property type="protein sequence ID" value="NMM44993.1"/>
    <property type="molecule type" value="Genomic_DNA"/>
</dbReference>
<dbReference type="PANTHER" id="PTHR34039">
    <property type="entry name" value="UPF0102 PROTEIN YRAN"/>
    <property type="match status" value="1"/>
</dbReference>
<dbReference type="Gene3D" id="3.40.1350.10">
    <property type="match status" value="1"/>
</dbReference>
<dbReference type="HAMAP" id="MF_00048">
    <property type="entry name" value="UPF0102"/>
    <property type="match status" value="1"/>
</dbReference>
<dbReference type="NCBIfam" id="NF009151">
    <property type="entry name" value="PRK12497.1-5"/>
    <property type="match status" value="1"/>
</dbReference>
<protein>
    <recommendedName>
        <fullName evidence="2">UPF0102 protein HH303_10925</fullName>
    </recommendedName>
</protein>
<dbReference type="AlphaFoldDB" id="A0A7Y0HFV2"/>
<dbReference type="Proteomes" id="UP000539372">
    <property type="component" value="Unassembled WGS sequence"/>
</dbReference>
<dbReference type="InterPro" id="IPR011335">
    <property type="entry name" value="Restrct_endonuc-II-like"/>
</dbReference>
<organism evidence="3 4">
    <name type="scientific">Pacificispira spongiicola</name>
    <dbReference type="NCBI Taxonomy" id="2729598"/>
    <lineage>
        <taxon>Bacteria</taxon>
        <taxon>Pseudomonadati</taxon>
        <taxon>Pseudomonadota</taxon>
        <taxon>Alphaproteobacteria</taxon>
        <taxon>Rhodospirillales</taxon>
        <taxon>Rhodospirillaceae</taxon>
        <taxon>Pacificispira</taxon>
    </lineage>
</organism>
<dbReference type="InterPro" id="IPR003509">
    <property type="entry name" value="UPF0102_YraN-like"/>
</dbReference>
<accession>A0A7Y0HFV2</accession>
<dbReference type="RefSeq" id="WP_169625371.1">
    <property type="nucleotide sequence ID" value="NZ_JABBNT010000003.1"/>
</dbReference>
<dbReference type="GO" id="GO:0003676">
    <property type="term" value="F:nucleic acid binding"/>
    <property type="evidence" value="ECO:0007669"/>
    <property type="project" value="InterPro"/>
</dbReference>
<dbReference type="PANTHER" id="PTHR34039:SF1">
    <property type="entry name" value="UPF0102 PROTEIN YRAN"/>
    <property type="match status" value="1"/>
</dbReference>